<sequence>LGKTHAGIVKSSYLVITIHLKNNLVYQLISGFLPSLLLSVLSCVSLFFPVTDFNERIMGSLTSLLVLATIVATASSVNVQTQYLKFIDIWYILMTVYCFLIVVVNAFINSLILVQRDSVIPIETIKAAMKKAE</sequence>
<feature type="non-terminal residue" evidence="2">
    <location>
        <position position="133"/>
    </location>
</feature>
<dbReference type="Gene3D" id="1.20.58.390">
    <property type="entry name" value="Neurotransmitter-gated ion-channel transmembrane domain"/>
    <property type="match status" value="1"/>
</dbReference>
<dbReference type="EMBL" id="CAXKWB010000987">
    <property type="protein sequence ID" value="CAL4063009.1"/>
    <property type="molecule type" value="Genomic_DNA"/>
</dbReference>
<dbReference type="AlphaFoldDB" id="A0AAV2PPD7"/>
<dbReference type="GO" id="GO:0006811">
    <property type="term" value="P:monoatomic ion transport"/>
    <property type="evidence" value="ECO:0007669"/>
    <property type="project" value="InterPro"/>
</dbReference>
<proteinExistence type="predicted"/>
<evidence type="ECO:0000313" key="3">
    <source>
        <dbReference type="Proteomes" id="UP001497623"/>
    </source>
</evidence>
<feature type="transmembrane region" description="Helical" evidence="1">
    <location>
        <begin position="89"/>
        <end position="108"/>
    </location>
</feature>
<feature type="non-terminal residue" evidence="2">
    <location>
        <position position="1"/>
    </location>
</feature>
<dbReference type="GO" id="GO:0016020">
    <property type="term" value="C:membrane"/>
    <property type="evidence" value="ECO:0007669"/>
    <property type="project" value="InterPro"/>
</dbReference>
<dbReference type="SUPFAM" id="SSF90112">
    <property type="entry name" value="Neurotransmitter-gated ion-channel transmembrane pore"/>
    <property type="match status" value="1"/>
</dbReference>
<accession>A0AAV2PPD7</accession>
<gene>
    <name evidence="2" type="ORF">MNOR_LOCUS3024</name>
</gene>
<name>A0AAV2PPD7_MEGNR</name>
<keyword evidence="1" id="KW-0472">Membrane</keyword>
<dbReference type="Proteomes" id="UP001497623">
    <property type="component" value="Unassembled WGS sequence"/>
</dbReference>
<organism evidence="2 3">
    <name type="scientific">Meganyctiphanes norvegica</name>
    <name type="common">Northern krill</name>
    <name type="synonym">Thysanopoda norvegica</name>
    <dbReference type="NCBI Taxonomy" id="48144"/>
    <lineage>
        <taxon>Eukaryota</taxon>
        <taxon>Metazoa</taxon>
        <taxon>Ecdysozoa</taxon>
        <taxon>Arthropoda</taxon>
        <taxon>Crustacea</taxon>
        <taxon>Multicrustacea</taxon>
        <taxon>Malacostraca</taxon>
        <taxon>Eumalacostraca</taxon>
        <taxon>Eucarida</taxon>
        <taxon>Euphausiacea</taxon>
        <taxon>Euphausiidae</taxon>
        <taxon>Meganyctiphanes</taxon>
    </lineage>
</organism>
<feature type="transmembrane region" description="Helical" evidence="1">
    <location>
        <begin position="57"/>
        <end position="77"/>
    </location>
</feature>
<comment type="caution">
    <text evidence="2">The sequence shown here is derived from an EMBL/GenBank/DDBJ whole genome shotgun (WGS) entry which is preliminary data.</text>
</comment>
<dbReference type="InterPro" id="IPR038050">
    <property type="entry name" value="Neuro_actylchol_rec"/>
</dbReference>
<dbReference type="InterPro" id="IPR036719">
    <property type="entry name" value="Neuro-gated_channel_TM_sf"/>
</dbReference>
<keyword evidence="1" id="KW-1133">Transmembrane helix</keyword>
<evidence type="ECO:0000256" key="1">
    <source>
        <dbReference type="SAM" id="Phobius"/>
    </source>
</evidence>
<evidence type="ECO:0000313" key="2">
    <source>
        <dbReference type="EMBL" id="CAL4063009.1"/>
    </source>
</evidence>
<feature type="transmembrane region" description="Helical" evidence="1">
    <location>
        <begin position="24"/>
        <end position="50"/>
    </location>
</feature>
<evidence type="ECO:0008006" key="4">
    <source>
        <dbReference type="Google" id="ProtNLM"/>
    </source>
</evidence>
<reference evidence="2 3" key="1">
    <citation type="submission" date="2024-05" db="EMBL/GenBank/DDBJ databases">
        <authorList>
            <person name="Wallberg A."/>
        </authorList>
    </citation>
    <scope>NUCLEOTIDE SEQUENCE [LARGE SCALE GENOMIC DNA]</scope>
</reference>
<keyword evidence="3" id="KW-1185">Reference proteome</keyword>
<keyword evidence="1" id="KW-0812">Transmembrane</keyword>
<protein>
    <recommendedName>
        <fullName evidence="4">Neurotransmitter-gated ion-channel transmembrane domain-containing protein</fullName>
    </recommendedName>
</protein>